<evidence type="ECO:0000256" key="1">
    <source>
        <dbReference type="SAM" id="Phobius"/>
    </source>
</evidence>
<dbReference type="Pfam" id="PF11196">
    <property type="entry name" value="DUF2834"/>
    <property type="match status" value="1"/>
</dbReference>
<dbReference type="RefSeq" id="WP_126575319.1">
    <property type="nucleotide sequence ID" value="NZ_RXZH01000008.1"/>
</dbReference>
<evidence type="ECO:0000313" key="2">
    <source>
        <dbReference type="EMBL" id="RTZ14404.1"/>
    </source>
</evidence>
<feature type="transmembrane region" description="Helical" evidence="1">
    <location>
        <begin position="5"/>
        <end position="25"/>
    </location>
</feature>
<name>A0A432CT38_9VIBR</name>
<keyword evidence="3" id="KW-1185">Reference proteome</keyword>
<proteinExistence type="predicted"/>
<dbReference type="AlphaFoldDB" id="A0A432CT38"/>
<keyword evidence="1" id="KW-1133">Transmembrane helix</keyword>
<comment type="caution">
    <text evidence="2">The sequence shown here is derived from an EMBL/GenBank/DDBJ whole genome shotgun (WGS) entry which is preliminary data.</text>
</comment>
<organism evidence="2 3">
    <name type="scientific">Vibrio aquaticus</name>
    <dbReference type="NCBI Taxonomy" id="2496559"/>
    <lineage>
        <taxon>Bacteria</taxon>
        <taxon>Pseudomonadati</taxon>
        <taxon>Pseudomonadota</taxon>
        <taxon>Gammaproteobacteria</taxon>
        <taxon>Vibrionales</taxon>
        <taxon>Vibrionaceae</taxon>
        <taxon>Vibrio</taxon>
    </lineage>
</organism>
<accession>A0A432CT38</accession>
<keyword evidence="1" id="KW-0472">Membrane</keyword>
<dbReference type="Proteomes" id="UP000268973">
    <property type="component" value="Unassembled WGS sequence"/>
</dbReference>
<sequence>MKIFYLALTIFGVLIPYGALLPWLMENGLNIPYLIQQAAANSVGLFAWLDVLVSAVALLGFILVDGARNYIKFRYVAVIGTLKVGVSCGLPLYLYLKERQLNYCLC</sequence>
<feature type="transmembrane region" description="Helical" evidence="1">
    <location>
        <begin position="76"/>
        <end position="96"/>
    </location>
</feature>
<dbReference type="EMBL" id="RXZH01000008">
    <property type="protein sequence ID" value="RTZ14404.1"/>
    <property type="molecule type" value="Genomic_DNA"/>
</dbReference>
<dbReference type="OrthoDB" id="2619901at2"/>
<reference evidence="2 3" key="1">
    <citation type="submission" date="2018-12" db="EMBL/GenBank/DDBJ databases">
        <title>Vibrio sp. isolated from China Sea.</title>
        <authorList>
            <person name="Li Y."/>
        </authorList>
    </citation>
    <scope>NUCLEOTIDE SEQUENCE [LARGE SCALE GENOMIC DNA]</scope>
    <source>
        <strain evidence="2 3">BEI207</strain>
    </source>
</reference>
<protein>
    <submittedName>
        <fullName evidence="2">DUF2834 domain-containing protein</fullName>
    </submittedName>
</protein>
<feature type="transmembrane region" description="Helical" evidence="1">
    <location>
        <begin position="45"/>
        <end position="64"/>
    </location>
</feature>
<dbReference type="InterPro" id="IPR021362">
    <property type="entry name" value="DUF2834"/>
</dbReference>
<keyword evidence="1" id="KW-0812">Transmembrane</keyword>
<evidence type="ECO:0000313" key="3">
    <source>
        <dbReference type="Proteomes" id="UP000268973"/>
    </source>
</evidence>
<gene>
    <name evidence="2" type="ORF">EJ063_15930</name>
</gene>